<accession>A0A5B6VL05</accession>
<gene>
    <name evidence="2" type="ORF">EPI10_015460</name>
</gene>
<comment type="caution">
    <text evidence="2">The sequence shown here is derived from an EMBL/GenBank/DDBJ whole genome shotgun (WGS) entry which is preliminary data.</text>
</comment>
<dbReference type="Pfam" id="PF03732">
    <property type="entry name" value="Retrotrans_gag"/>
    <property type="match status" value="1"/>
</dbReference>
<dbReference type="PANTHER" id="PTHR33223:SF6">
    <property type="entry name" value="CCHC-TYPE DOMAIN-CONTAINING PROTEIN"/>
    <property type="match status" value="1"/>
</dbReference>
<reference evidence="3" key="1">
    <citation type="journal article" date="2019" name="Plant Biotechnol. J.">
        <title>Genome sequencing of the Australian wild diploid species Gossypium australe highlights disease resistance and delayed gland morphogenesis.</title>
        <authorList>
            <person name="Cai Y."/>
            <person name="Cai X."/>
            <person name="Wang Q."/>
            <person name="Wang P."/>
            <person name="Zhang Y."/>
            <person name="Cai C."/>
            <person name="Xu Y."/>
            <person name="Wang K."/>
            <person name="Zhou Z."/>
            <person name="Wang C."/>
            <person name="Geng S."/>
            <person name="Li B."/>
            <person name="Dong Q."/>
            <person name="Hou Y."/>
            <person name="Wang H."/>
            <person name="Ai P."/>
            <person name="Liu Z."/>
            <person name="Yi F."/>
            <person name="Sun M."/>
            <person name="An G."/>
            <person name="Cheng J."/>
            <person name="Zhang Y."/>
            <person name="Shi Q."/>
            <person name="Xie Y."/>
            <person name="Shi X."/>
            <person name="Chang Y."/>
            <person name="Huang F."/>
            <person name="Chen Y."/>
            <person name="Hong S."/>
            <person name="Mi L."/>
            <person name="Sun Q."/>
            <person name="Zhang L."/>
            <person name="Zhou B."/>
            <person name="Peng R."/>
            <person name="Zhang X."/>
            <person name="Liu F."/>
        </authorList>
    </citation>
    <scope>NUCLEOTIDE SEQUENCE [LARGE SCALE GENOMIC DNA]</scope>
    <source>
        <strain evidence="3">cv. PA1801</strain>
    </source>
</reference>
<evidence type="ECO:0000259" key="1">
    <source>
        <dbReference type="Pfam" id="PF03732"/>
    </source>
</evidence>
<dbReference type="InterPro" id="IPR005162">
    <property type="entry name" value="Retrotrans_gag_dom"/>
</dbReference>
<organism evidence="2 3">
    <name type="scientific">Gossypium australe</name>
    <dbReference type="NCBI Taxonomy" id="47621"/>
    <lineage>
        <taxon>Eukaryota</taxon>
        <taxon>Viridiplantae</taxon>
        <taxon>Streptophyta</taxon>
        <taxon>Embryophyta</taxon>
        <taxon>Tracheophyta</taxon>
        <taxon>Spermatophyta</taxon>
        <taxon>Magnoliopsida</taxon>
        <taxon>eudicotyledons</taxon>
        <taxon>Gunneridae</taxon>
        <taxon>Pentapetalae</taxon>
        <taxon>rosids</taxon>
        <taxon>malvids</taxon>
        <taxon>Malvales</taxon>
        <taxon>Malvaceae</taxon>
        <taxon>Malvoideae</taxon>
        <taxon>Gossypium</taxon>
    </lineage>
</organism>
<dbReference type="AlphaFoldDB" id="A0A5B6VL05"/>
<dbReference type="PANTHER" id="PTHR33223">
    <property type="entry name" value="CCHC-TYPE DOMAIN-CONTAINING PROTEIN"/>
    <property type="match status" value="1"/>
</dbReference>
<feature type="domain" description="Retrotransposon gag" evidence="1">
    <location>
        <begin position="100"/>
        <end position="186"/>
    </location>
</feature>
<dbReference type="Proteomes" id="UP000325315">
    <property type="component" value="Unassembled WGS sequence"/>
</dbReference>
<proteinExistence type="predicted"/>
<dbReference type="OrthoDB" id="986409at2759"/>
<evidence type="ECO:0000313" key="3">
    <source>
        <dbReference type="Proteomes" id="UP000325315"/>
    </source>
</evidence>
<protein>
    <submittedName>
        <fullName evidence="2">Retrotransposon gag protein</fullName>
    </submittedName>
</protein>
<sequence length="286" mass="33387">MVRIGNDPDREDPLRLNGRDVDIPRVIDDKDRSIRKHVVPILDYLNPGIFRPQIQALHFKLEPVMFQMLQTVGKFSGLPTEDLRLHLGLFLEVCDSFRKQDRTRAWLNALPLGTVASWNDLCQRFLLQFNPFNMNAKLRNDITSFWQSEDETLYKAWERFKELLRKCPIQGFQHWTQKEMFYNGLNAHTRMVVDAYANGTLLDKSYHEAYEIQERIANNDYQYLTTRVGTGRRATGTMELDQTTSLTTKVSSLANMIKTLKRPAAVQEMKAAELTCVYCREDHVFY</sequence>
<dbReference type="EMBL" id="SMMG02000006">
    <property type="protein sequence ID" value="KAA3469698.1"/>
    <property type="molecule type" value="Genomic_DNA"/>
</dbReference>
<keyword evidence="3" id="KW-1185">Reference proteome</keyword>
<name>A0A5B6VL05_9ROSI</name>
<evidence type="ECO:0000313" key="2">
    <source>
        <dbReference type="EMBL" id="KAA3469698.1"/>
    </source>
</evidence>